<feature type="compositionally biased region" description="Low complexity" evidence="4">
    <location>
        <begin position="488"/>
        <end position="498"/>
    </location>
</feature>
<accession>A0ABP0NYA3</accession>
<dbReference type="EMBL" id="CAXAMM010031280">
    <property type="protein sequence ID" value="CAK9067804.1"/>
    <property type="molecule type" value="Genomic_DNA"/>
</dbReference>
<feature type="compositionally biased region" description="Polar residues" evidence="4">
    <location>
        <begin position="773"/>
        <end position="783"/>
    </location>
</feature>
<keyword evidence="3 6" id="KW-0413">Isomerase</keyword>
<keyword evidence="2" id="KW-0819">tRNA processing</keyword>
<feature type="domain" description="Pus10-like C-terminal" evidence="5">
    <location>
        <begin position="178"/>
        <end position="281"/>
    </location>
</feature>
<evidence type="ECO:0000256" key="2">
    <source>
        <dbReference type="ARBA" id="ARBA00022694"/>
    </source>
</evidence>
<feature type="region of interest" description="Disordered" evidence="4">
    <location>
        <begin position="558"/>
        <end position="732"/>
    </location>
</feature>
<dbReference type="GO" id="GO:0016853">
    <property type="term" value="F:isomerase activity"/>
    <property type="evidence" value="ECO:0007669"/>
    <property type="project" value="UniProtKB-KW"/>
</dbReference>
<dbReference type="EC" id="5.4.99.25" evidence="1"/>
<feature type="compositionally biased region" description="Low complexity" evidence="4">
    <location>
        <begin position="596"/>
        <end position="606"/>
    </location>
</feature>
<evidence type="ECO:0000259" key="5">
    <source>
        <dbReference type="Pfam" id="PF21238"/>
    </source>
</evidence>
<feature type="non-terminal residue" evidence="6">
    <location>
        <position position="1"/>
    </location>
</feature>
<feature type="compositionally biased region" description="Low complexity" evidence="4">
    <location>
        <begin position="642"/>
        <end position="680"/>
    </location>
</feature>
<sequence length="815" mass="88722">DGFQAFLLQEPKLEGGYQLSVELPVALVLREQIFQCWARAEGLEKPLELEELLQFSLQQELGSLGFAEWSSSGRSEEPGDSVFTLHAAGEYLGTANKALQSLQSSQEKGGRPSGRSKKRRREEPMDLNSAGIVQALEGLTPEELCSKLGLADLKEGFEIDGTQSATLQWRISRQEGIFLRGRYVKLSRRLPQSPWLIEGERKGEGSVEEDLAQPVAKHLGASEVRFHAEGREDIDVRMLGAGRPFVLEVRNARRVAVDVAELQAAINAAGSRVEVGELRRSSCAMAADGTGVVVASWLERSTATVAAYHLVASEKLWRQFPRLRESIDRSERFLLRAEELFADQKAASAAQWSKVLETLKEPLKTSKELIDQRLEALWQRLLRLARQPSSQEATLAVVETCNLLDSLGLNRSRLGAPVRQSLKELTDDVKRGHAVKGAVQVLAGLLQFISATAPGTSHTTRSSSAPQCDDDGDVVAAWEAASAVQEDTPTTPSTAASSPPLPTPLPMKSSQVRQAMAKEPLLIETTSIFEDLLPLDMPPSPDRSADETIRRARAWLSSRGLAPSAAPSAAASAPREVGSKRAGVCAARGMSKKDAPAAVESVSAAPEARHRCRSAGSASVAPKARRWSESKLQPPGSWLRQRTPSSSSLTRTPRASSSTRTPRASSSTRTPRASTGSSARQMSWAAEVRKHEALSDRLKAKAAADGTGQVPCPEAVRTAQRRARKAQKKQAEEATQELQLRLHQGQLVALKTAELFRERDAQRAHRQERSAQRSRQGSLQRSEGSCRGRSVSPDLTPRFLVPAPEPCPRRSDSEG</sequence>
<organism evidence="6 7">
    <name type="scientific">Durusdinium trenchii</name>
    <dbReference type="NCBI Taxonomy" id="1381693"/>
    <lineage>
        <taxon>Eukaryota</taxon>
        <taxon>Sar</taxon>
        <taxon>Alveolata</taxon>
        <taxon>Dinophyceae</taxon>
        <taxon>Suessiales</taxon>
        <taxon>Symbiodiniaceae</taxon>
        <taxon>Durusdinium</taxon>
    </lineage>
</organism>
<feature type="compositionally biased region" description="Low complexity" evidence="4">
    <location>
        <begin position="562"/>
        <end position="574"/>
    </location>
</feature>
<proteinExistence type="predicted"/>
<evidence type="ECO:0000313" key="7">
    <source>
        <dbReference type="Proteomes" id="UP001642464"/>
    </source>
</evidence>
<dbReference type="InterPro" id="IPR039894">
    <property type="entry name" value="Pus10-like"/>
</dbReference>
<feature type="region of interest" description="Disordered" evidence="4">
    <location>
        <begin position="759"/>
        <end position="815"/>
    </location>
</feature>
<protein>
    <recommendedName>
        <fullName evidence="1">tRNA pseudouridine(55) synthase</fullName>
        <ecNumber evidence="1">5.4.99.25</ecNumber>
    </recommendedName>
</protein>
<feature type="compositionally biased region" description="Basic and acidic residues" evidence="4">
    <location>
        <begin position="687"/>
        <end position="699"/>
    </location>
</feature>
<gene>
    <name evidence="6" type="ORF">SCF082_LOCUS34248</name>
</gene>
<name>A0ABP0NYA3_9DINO</name>
<evidence type="ECO:0000313" key="6">
    <source>
        <dbReference type="EMBL" id="CAK9067804.1"/>
    </source>
</evidence>
<feature type="region of interest" description="Disordered" evidence="4">
    <location>
        <begin position="101"/>
        <end position="127"/>
    </location>
</feature>
<feature type="region of interest" description="Disordered" evidence="4">
    <location>
        <begin position="482"/>
        <end position="507"/>
    </location>
</feature>
<feature type="compositionally biased region" description="Basic residues" evidence="4">
    <location>
        <begin position="719"/>
        <end position="728"/>
    </location>
</feature>
<reference evidence="6 7" key="1">
    <citation type="submission" date="2024-02" db="EMBL/GenBank/DDBJ databases">
        <authorList>
            <person name="Chen Y."/>
            <person name="Shah S."/>
            <person name="Dougan E. K."/>
            <person name="Thang M."/>
            <person name="Chan C."/>
        </authorList>
    </citation>
    <scope>NUCLEOTIDE SEQUENCE [LARGE SCALE GENOMIC DNA]</scope>
</reference>
<evidence type="ECO:0000256" key="1">
    <source>
        <dbReference type="ARBA" id="ARBA00012787"/>
    </source>
</evidence>
<evidence type="ECO:0000256" key="4">
    <source>
        <dbReference type="SAM" id="MobiDB-lite"/>
    </source>
</evidence>
<dbReference type="InterPro" id="IPR048741">
    <property type="entry name" value="Pus10-like_C"/>
</dbReference>
<dbReference type="Proteomes" id="UP001642464">
    <property type="component" value="Unassembled WGS sequence"/>
</dbReference>
<keyword evidence="7" id="KW-1185">Reference proteome</keyword>
<dbReference type="Pfam" id="PF21238">
    <property type="entry name" value="Pus10_C"/>
    <property type="match status" value="1"/>
</dbReference>
<dbReference type="PANTHER" id="PTHR21568">
    <property type="entry name" value="TRNA PSEUDOURIDINE SYNTHASE PUS10"/>
    <property type="match status" value="1"/>
</dbReference>
<evidence type="ECO:0000256" key="3">
    <source>
        <dbReference type="ARBA" id="ARBA00023235"/>
    </source>
</evidence>
<feature type="compositionally biased region" description="Basic and acidic residues" evidence="4">
    <location>
        <begin position="759"/>
        <end position="771"/>
    </location>
</feature>
<dbReference type="Gene3D" id="3.30.70.2510">
    <property type="match status" value="1"/>
</dbReference>
<dbReference type="PANTHER" id="PTHR21568:SF0">
    <property type="entry name" value="TRNA PSEUDOURIDINE SYNTHASE PUS10"/>
    <property type="match status" value="1"/>
</dbReference>
<comment type="caution">
    <text evidence="6">The sequence shown here is derived from an EMBL/GenBank/DDBJ whole genome shotgun (WGS) entry which is preliminary data.</text>
</comment>